<reference evidence="1 2" key="1">
    <citation type="journal article" date="2020" name="Cell">
        <title>Large-Scale Comparative Analyses of Tick Genomes Elucidate Their Genetic Diversity and Vector Capacities.</title>
        <authorList>
            <consortium name="Tick Genome and Microbiome Consortium (TIGMIC)"/>
            <person name="Jia N."/>
            <person name="Wang J."/>
            <person name="Shi W."/>
            <person name="Du L."/>
            <person name="Sun Y."/>
            <person name="Zhan W."/>
            <person name="Jiang J.F."/>
            <person name="Wang Q."/>
            <person name="Zhang B."/>
            <person name="Ji P."/>
            <person name="Bell-Sakyi L."/>
            <person name="Cui X.M."/>
            <person name="Yuan T.T."/>
            <person name="Jiang B.G."/>
            <person name="Yang W.F."/>
            <person name="Lam T.T."/>
            <person name="Chang Q.C."/>
            <person name="Ding S.J."/>
            <person name="Wang X.J."/>
            <person name="Zhu J.G."/>
            <person name="Ruan X.D."/>
            <person name="Zhao L."/>
            <person name="Wei J.T."/>
            <person name="Ye R.Z."/>
            <person name="Que T.C."/>
            <person name="Du C.H."/>
            <person name="Zhou Y.H."/>
            <person name="Cheng J.X."/>
            <person name="Dai P.F."/>
            <person name="Guo W.B."/>
            <person name="Han X.H."/>
            <person name="Huang E.J."/>
            <person name="Li L.F."/>
            <person name="Wei W."/>
            <person name="Gao Y.C."/>
            <person name="Liu J.Z."/>
            <person name="Shao H.Z."/>
            <person name="Wang X."/>
            <person name="Wang C.C."/>
            <person name="Yang T.C."/>
            <person name="Huo Q.B."/>
            <person name="Li W."/>
            <person name="Chen H.Y."/>
            <person name="Chen S.E."/>
            <person name="Zhou L.G."/>
            <person name="Ni X.B."/>
            <person name="Tian J.H."/>
            <person name="Sheng Y."/>
            <person name="Liu T."/>
            <person name="Pan Y.S."/>
            <person name="Xia L.Y."/>
            <person name="Li J."/>
            <person name="Zhao F."/>
            <person name="Cao W.C."/>
        </authorList>
    </citation>
    <scope>NUCLEOTIDE SEQUENCE [LARGE SCALE GENOMIC DNA]</scope>
    <source>
        <strain evidence="1">Iper-2018</strain>
    </source>
</reference>
<dbReference type="Proteomes" id="UP000805193">
    <property type="component" value="Unassembled WGS sequence"/>
</dbReference>
<protein>
    <submittedName>
        <fullName evidence="1">Uncharacterized protein</fullName>
    </submittedName>
</protein>
<evidence type="ECO:0000313" key="2">
    <source>
        <dbReference type="Proteomes" id="UP000805193"/>
    </source>
</evidence>
<dbReference type="EMBL" id="JABSTQ010009690">
    <property type="protein sequence ID" value="KAG0426756.1"/>
    <property type="molecule type" value="Genomic_DNA"/>
</dbReference>
<name>A0AC60PZH3_IXOPE</name>
<organism evidence="1 2">
    <name type="scientific">Ixodes persulcatus</name>
    <name type="common">Taiga tick</name>
    <dbReference type="NCBI Taxonomy" id="34615"/>
    <lineage>
        <taxon>Eukaryota</taxon>
        <taxon>Metazoa</taxon>
        <taxon>Ecdysozoa</taxon>
        <taxon>Arthropoda</taxon>
        <taxon>Chelicerata</taxon>
        <taxon>Arachnida</taxon>
        <taxon>Acari</taxon>
        <taxon>Parasitiformes</taxon>
        <taxon>Ixodida</taxon>
        <taxon>Ixodoidea</taxon>
        <taxon>Ixodidae</taxon>
        <taxon>Ixodinae</taxon>
        <taxon>Ixodes</taxon>
    </lineage>
</organism>
<evidence type="ECO:0000313" key="1">
    <source>
        <dbReference type="EMBL" id="KAG0426756.1"/>
    </source>
</evidence>
<comment type="caution">
    <text evidence="1">The sequence shown here is derived from an EMBL/GenBank/DDBJ whole genome shotgun (WGS) entry which is preliminary data.</text>
</comment>
<proteinExistence type="predicted"/>
<gene>
    <name evidence="1" type="ORF">HPB47_026153</name>
</gene>
<accession>A0AC60PZH3</accession>
<keyword evidence="2" id="KW-1185">Reference proteome</keyword>
<sequence length="511" mass="57459">MFGITGKLTKTVCKVRHPVDPSRYLHFISDFPHLVKCARNSISSTGLQTPDGRVSSEFVKEAWKCDSASTVPLKAMLHVTMAVFQPNGFEKMRVNLAFRFFSDEVLRGLYVYSHEVESRYGPGSPVATSLFVAMLRDLIASMTSRHHRTGLRPETEQVKHIKRFQQYLDIWEATVGKLGFLSQATAEGFRVTLAMIIMQLNAKVQASWTRMTNIIPGEGFPLLQGLYSSFVTLASTLSLLTYVTKTLGFKYLMTARLSQDSIENLFGILRQMSGCNDHPTPTQFLISVNCLSFYSLARSPTSGNISQGLLNSLLDLRSNSDPAELQNKLDDLLDVGYLNEAHEMIKACSAFPEHGDMVASKSDSRITYYVSGYVARKMLKKTKCEECSRLLLQPKDSPSLPGESCLTKYMDRGGLLYPSQALKDLVETMEDGFTYCFTVNKLRANSIRDLISCLSKNRLNFVGCAEHTVEVTNQVIRFFVLTRMHFLVAAQNASRQGKRDKMKYLKLRHTT</sequence>